<dbReference type="EMBL" id="NAJO01000072">
    <property type="protein sequence ID" value="OQN96107.1"/>
    <property type="molecule type" value="Genomic_DNA"/>
</dbReference>
<keyword evidence="1" id="KW-0479">Metal-binding</keyword>
<dbReference type="InParanoid" id="A0A1V8SAT5"/>
<dbReference type="PROSITE" id="PS50157">
    <property type="entry name" value="ZINC_FINGER_C2H2_2"/>
    <property type="match status" value="1"/>
</dbReference>
<keyword evidence="5" id="KW-1185">Reference proteome</keyword>
<dbReference type="AlphaFoldDB" id="A0A1V8SAT5"/>
<name>A0A1V8SAT5_9PEZI</name>
<evidence type="ECO:0000313" key="5">
    <source>
        <dbReference type="Proteomes" id="UP000192596"/>
    </source>
</evidence>
<keyword evidence="1" id="KW-0862">Zinc</keyword>
<sequence length="275" mass="29756">MATICEDCDRTFGTRRAFKQHLQDSPVHAVTFDCNECDAPSTQSKPSSSTFETRRSTQSRLTATSVTAPLAQSKPSSSTFEIHQPTSASLLPVSATPGEATQPTAQPGVDEEREDEDLDGTTAPQISAAFIYNSQIQIVCAKKVLNSTVRQHTSGAGTNIPIDDTQRWIEGEVAKLTGYGLSRIVLRVGYERLASEKWLTDRVDGFAVLFNTMQQWSIENKKGIALTVEGQTTAAPTLLPLLQARRSATNNQMAVVGAQREVTLSEGNLAPGITE</sequence>
<accession>A0A1V8SAT5</accession>
<evidence type="ECO:0000256" key="2">
    <source>
        <dbReference type="SAM" id="MobiDB-lite"/>
    </source>
</evidence>
<organism evidence="4 5">
    <name type="scientific">Cryoendolithus antarcticus</name>
    <dbReference type="NCBI Taxonomy" id="1507870"/>
    <lineage>
        <taxon>Eukaryota</taxon>
        <taxon>Fungi</taxon>
        <taxon>Dikarya</taxon>
        <taxon>Ascomycota</taxon>
        <taxon>Pezizomycotina</taxon>
        <taxon>Dothideomycetes</taxon>
        <taxon>Dothideomycetidae</taxon>
        <taxon>Cladosporiales</taxon>
        <taxon>Cladosporiaceae</taxon>
        <taxon>Cryoendolithus</taxon>
    </lineage>
</organism>
<feature type="region of interest" description="Disordered" evidence="2">
    <location>
        <begin position="37"/>
        <end position="120"/>
    </location>
</feature>
<feature type="compositionally biased region" description="Polar residues" evidence="2">
    <location>
        <begin position="40"/>
        <end position="67"/>
    </location>
</feature>
<dbReference type="InterPro" id="IPR013087">
    <property type="entry name" value="Znf_C2H2_type"/>
</dbReference>
<comment type="caution">
    <text evidence="4">The sequence shown here is derived from an EMBL/GenBank/DDBJ whole genome shotgun (WGS) entry which is preliminary data.</text>
</comment>
<evidence type="ECO:0000259" key="3">
    <source>
        <dbReference type="PROSITE" id="PS50157"/>
    </source>
</evidence>
<gene>
    <name evidence="4" type="ORF">B0A48_18353</name>
</gene>
<evidence type="ECO:0000256" key="1">
    <source>
        <dbReference type="PROSITE-ProRule" id="PRU00042"/>
    </source>
</evidence>
<dbReference type="Proteomes" id="UP000192596">
    <property type="component" value="Unassembled WGS sequence"/>
</dbReference>
<protein>
    <recommendedName>
        <fullName evidence="3">C2H2-type domain-containing protein</fullName>
    </recommendedName>
</protein>
<feature type="domain" description="C2H2-type" evidence="3">
    <location>
        <begin position="3"/>
        <end position="29"/>
    </location>
</feature>
<proteinExistence type="predicted"/>
<dbReference type="GO" id="GO:0008270">
    <property type="term" value="F:zinc ion binding"/>
    <property type="evidence" value="ECO:0007669"/>
    <property type="project" value="UniProtKB-KW"/>
</dbReference>
<dbReference type="OrthoDB" id="6105938at2759"/>
<feature type="compositionally biased region" description="Polar residues" evidence="2">
    <location>
        <begin position="73"/>
        <end position="89"/>
    </location>
</feature>
<feature type="compositionally biased region" description="Acidic residues" evidence="2">
    <location>
        <begin position="109"/>
        <end position="119"/>
    </location>
</feature>
<evidence type="ECO:0000313" key="4">
    <source>
        <dbReference type="EMBL" id="OQN96107.1"/>
    </source>
</evidence>
<reference evidence="5" key="1">
    <citation type="submission" date="2017-03" db="EMBL/GenBank/DDBJ databases">
        <title>Genomes of endolithic fungi from Antarctica.</title>
        <authorList>
            <person name="Coleine C."/>
            <person name="Masonjones S."/>
            <person name="Stajich J.E."/>
        </authorList>
    </citation>
    <scope>NUCLEOTIDE SEQUENCE [LARGE SCALE GENOMIC DNA]</scope>
    <source>
        <strain evidence="5">CCFEE 5527</strain>
    </source>
</reference>
<keyword evidence="1" id="KW-0863">Zinc-finger</keyword>